<organism evidence="3">
    <name type="scientific">Tetraselmis sp. GSL018</name>
    <dbReference type="NCBI Taxonomy" id="582737"/>
    <lineage>
        <taxon>Eukaryota</taxon>
        <taxon>Viridiplantae</taxon>
        <taxon>Chlorophyta</taxon>
        <taxon>core chlorophytes</taxon>
        <taxon>Chlorodendrophyceae</taxon>
        <taxon>Chlorodendrales</taxon>
        <taxon>Chlorodendraceae</taxon>
        <taxon>Tetraselmis</taxon>
    </lineage>
</organism>
<feature type="region of interest" description="Disordered" evidence="1">
    <location>
        <begin position="146"/>
        <end position="167"/>
    </location>
</feature>
<evidence type="ECO:0008006" key="4">
    <source>
        <dbReference type="Google" id="ProtNLM"/>
    </source>
</evidence>
<keyword evidence="2" id="KW-0472">Membrane</keyword>
<evidence type="ECO:0000256" key="1">
    <source>
        <dbReference type="SAM" id="MobiDB-lite"/>
    </source>
</evidence>
<name>A0A061RAG4_9CHLO</name>
<feature type="compositionally biased region" description="Polar residues" evidence="1">
    <location>
        <begin position="219"/>
        <end position="236"/>
    </location>
</feature>
<protein>
    <recommendedName>
        <fullName evidence="4">Transmembrane protein</fullName>
    </recommendedName>
</protein>
<dbReference type="EMBL" id="GBEZ01018874">
    <property type="protein sequence ID" value="JAC67610.1"/>
    <property type="molecule type" value="Transcribed_RNA"/>
</dbReference>
<feature type="compositionally biased region" description="Polar residues" evidence="1">
    <location>
        <begin position="153"/>
        <end position="166"/>
    </location>
</feature>
<feature type="compositionally biased region" description="Basic and acidic residues" evidence="1">
    <location>
        <begin position="306"/>
        <end position="318"/>
    </location>
</feature>
<feature type="non-terminal residue" evidence="3">
    <location>
        <position position="340"/>
    </location>
</feature>
<keyword evidence="2" id="KW-1133">Transmembrane helix</keyword>
<sequence>MGGETTTFLVLNKLNSITMYSMRTFSLIFILVSCGLFTTQAQQTCQASLFAWEQVDSDSLEDLEADLEEFCRGFERFGKYEGQGQRCYTLLGAESSIPTTSVTISGCCTGGVAESLREDFPRIQSCSPLGPDKNPPELEVDIVSSIETEEPSSDSPATQDPQSQTGEVKGIAATIGSAFSDWRLWLSVIACTLVMFVLLSVSVCLILRQHEKSERDSKYQMQRQLQLHSTQSNSAYNSPLLTQRNEYFASSPSQDEMPPFSEDMEQSLPRWTSTSIAAMRRLEEDEEEELEHELQQLEYSDDEELALSRDEMDKRGYSESDDGDVFLESRSTKDESETES</sequence>
<feature type="transmembrane region" description="Helical" evidence="2">
    <location>
        <begin position="184"/>
        <end position="207"/>
    </location>
</feature>
<accession>A0A061RAG4</accession>
<feature type="compositionally biased region" description="Basic and acidic residues" evidence="1">
    <location>
        <begin position="330"/>
        <end position="340"/>
    </location>
</feature>
<gene>
    <name evidence="3" type="ORF">TSPGSL018_10699</name>
</gene>
<keyword evidence="2" id="KW-0812">Transmembrane</keyword>
<feature type="region of interest" description="Disordered" evidence="1">
    <location>
        <begin position="215"/>
        <end position="236"/>
    </location>
</feature>
<proteinExistence type="predicted"/>
<evidence type="ECO:0000256" key="2">
    <source>
        <dbReference type="SAM" id="Phobius"/>
    </source>
</evidence>
<feature type="region of interest" description="Disordered" evidence="1">
    <location>
        <begin position="282"/>
        <end position="340"/>
    </location>
</feature>
<evidence type="ECO:0000313" key="3">
    <source>
        <dbReference type="EMBL" id="JAC67610.1"/>
    </source>
</evidence>
<reference evidence="3" key="1">
    <citation type="submission" date="2014-05" db="EMBL/GenBank/DDBJ databases">
        <title>The transcriptome of the halophilic microalga Tetraselmis sp. GSL018 isolated from the Great Salt Lake, Utah.</title>
        <authorList>
            <person name="Jinkerson R.E."/>
            <person name="D'Adamo S."/>
            <person name="Posewitz M.C."/>
        </authorList>
    </citation>
    <scope>NUCLEOTIDE SEQUENCE</scope>
    <source>
        <strain evidence="3">GSL018</strain>
    </source>
</reference>
<dbReference type="AlphaFoldDB" id="A0A061RAG4"/>